<dbReference type="GO" id="GO:0005886">
    <property type="term" value="C:plasma membrane"/>
    <property type="evidence" value="ECO:0007669"/>
    <property type="project" value="UniProtKB-SubCell"/>
</dbReference>
<keyword evidence="5 6" id="KW-0472">Membrane</keyword>
<name>K0VB99_MYCVA</name>
<dbReference type="PATRIC" id="fig|1194972.3.peg.832"/>
<evidence type="ECO:0000313" key="9">
    <source>
        <dbReference type="Proteomes" id="UP000006072"/>
    </source>
</evidence>
<comment type="subcellular location">
    <subcellularLocation>
        <location evidence="1">Cell membrane</location>
        <topology evidence="1">Multi-pass membrane protein</topology>
    </subcellularLocation>
</comment>
<proteinExistence type="predicted"/>
<dbReference type="InterPro" id="IPR051791">
    <property type="entry name" value="Pra-immunoreactive"/>
</dbReference>
<keyword evidence="3 6" id="KW-0812">Transmembrane</keyword>
<evidence type="ECO:0000256" key="3">
    <source>
        <dbReference type="ARBA" id="ARBA00022692"/>
    </source>
</evidence>
<keyword evidence="9" id="KW-1185">Reference proteome</keyword>
<dbReference type="eggNOG" id="COG1714">
    <property type="taxonomic scope" value="Bacteria"/>
</dbReference>
<keyword evidence="2" id="KW-1003">Cell membrane</keyword>
<dbReference type="PANTHER" id="PTHR36115">
    <property type="entry name" value="PROLINE-RICH ANTIGEN HOMOLOG-RELATED"/>
    <property type="match status" value="1"/>
</dbReference>
<evidence type="ECO:0000256" key="6">
    <source>
        <dbReference type="SAM" id="Phobius"/>
    </source>
</evidence>
<sequence length="145" mass="15701">MAAWAVDAVPLLLGWAIWETVAVTGAAMDCVTYDNGGVSCRSVTTPAIDLLTVSMLVFTLGYLVWNHGYRQGVTGASLGKSVLRFRVLDEKTWQPVGFGASLLRLLVHLVDAAICFVGFLFPLWDPRRQTLADKLVGTVCVSGTR</sequence>
<feature type="transmembrane region" description="Helical" evidence="6">
    <location>
        <begin position="105"/>
        <end position="124"/>
    </location>
</feature>
<feature type="transmembrane region" description="Helical" evidence="6">
    <location>
        <begin position="12"/>
        <end position="31"/>
    </location>
</feature>
<evidence type="ECO:0000256" key="4">
    <source>
        <dbReference type="ARBA" id="ARBA00022989"/>
    </source>
</evidence>
<gene>
    <name evidence="8" type="ORF">MVAC_04116</name>
</gene>
<dbReference type="HOGENOM" id="CLU_053152_1_1_11"/>
<evidence type="ECO:0000313" key="8">
    <source>
        <dbReference type="EMBL" id="EJZ12093.1"/>
    </source>
</evidence>
<evidence type="ECO:0000256" key="5">
    <source>
        <dbReference type="ARBA" id="ARBA00023136"/>
    </source>
</evidence>
<protein>
    <submittedName>
        <fullName evidence="8">RDD domain-containing protein</fullName>
    </submittedName>
</protein>
<dbReference type="Proteomes" id="UP000006072">
    <property type="component" value="Unassembled WGS sequence"/>
</dbReference>
<feature type="domain" description="RDD" evidence="7">
    <location>
        <begin position="3"/>
        <end position="136"/>
    </location>
</feature>
<evidence type="ECO:0000256" key="2">
    <source>
        <dbReference type="ARBA" id="ARBA00022475"/>
    </source>
</evidence>
<dbReference type="Pfam" id="PF06271">
    <property type="entry name" value="RDD"/>
    <property type="match status" value="1"/>
</dbReference>
<organism evidence="8 9">
    <name type="scientific">Mycolicibacterium vaccae ATCC 25954</name>
    <dbReference type="NCBI Taxonomy" id="1194972"/>
    <lineage>
        <taxon>Bacteria</taxon>
        <taxon>Bacillati</taxon>
        <taxon>Actinomycetota</taxon>
        <taxon>Actinomycetes</taxon>
        <taxon>Mycobacteriales</taxon>
        <taxon>Mycobacteriaceae</taxon>
        <taxon>Mycolicibacterium</taxon>
    </lineage>
</organism>
<reference evidence="8 9" key="1">
    <citation type="journal article" date="2012" name="J. Bacteriol.">
        <title>Complete Genome Sequence of Mycobacterium vaccae Type Strain ATCC 25954.</title>
        <authorList>
            <person name="Ho Y.S."/>
            <person name="Adroub S.A."/>
            <person name="Abadi M."/>
            <person name="Al Alwan B."/>
            <person name="Alkhateeb R."/>
            <person name="Gao G."/>
            <person name="Ragab A."/>
            <person name="Ali S."/>
            <person name="van Soolingen D."/>
            <person name="Bitter W."/>
            <person name="Pain A."/>
            <person name="Abdallah A.M."/>
        </authorList>
    </citation>
    <scope>NUCLEOTIDE SEQUENCE [LARGE SCALE GENOMIC DNA]</scope>
    <source>
        <strain evidence="8 9">ATCC 25954</strain>
    </source>
</reference>
<feature type="transmembrane region" description="Helical" evidence="6">
    <location>
        <begin position="43"/>
        <end position="65"/>
    </location>
</feature>
<dbReference type="PANTHER" id="PTHR36115:SF6">
    <property type="entry name" value="PROLINE-RICH ANTIGEN HOMOLOG"/>
    <property type="match status" value="1"/>
</dbReference>
<evidence type="ECO:0000256" key="1">
    <source>
        <dbReference type="ARBA" id="ARBA00004651"/>
    </source>
</evidence>
<dbReference type="AlphaFoldDB" id="K0VB99"/>
<comment type="caution">
    <text evidence="8">The sequence shown here is derived from an EMBL/GenBank/DDBJ whole genome shotgun (WGS) entry which is preliminary data.</text>
</comment>
<dbReference type="EMBL" id="ALQA01000005">
    <property type="protein sequence ID" value="EJZ12093.1"/>
    <property type="molecule type" value="Genomic_DNA"/>
</dbReference>
<accession>K0VB99</accession>
<evidence type="ECO:0000259" key="7">
    <source>
        <dbReference type="Pfam" id="PF06271"/>
    </source>
</evidence>
<keyword evidence="4 6" id="KW-1133">Transmembrane helix</keyword>
<dbReference type="InterPro" id="IPR010432">
    <property type="entry name" value="RDD"/>
</dbReference>